<dbReference type="SUPFAM" id="SSF54292">
    <property type="entry name" value="2Fe-2S ferredoxin-like"/>
    <property type="match status" value="1"/>
</dbReference>
<evidence type="ECO:0000256" key="1">
    <source>
        <dbReference type="ARBA" id="ARBA00022630"/>
    </source>
</evidence>
<dbReference type="InterPro" id="IPR036318">
    <property type="entry name" value="FAD-bd_PCMH-like_sf"/>
</dbReference>
<reference evidence="9" key="1">
    <citation type="submission" date="2010-08" db="EMBL/GenBank/DDBJ databases">
        <title>Genome sequence of Parvularcula bermudensis HTCC2503.</title>
        <authorList>
            <person name="Kang D.-M."/>
            <person name="Oh H.-M."/>
            <person name="Cho J.-C."/>
        </authorList>
    </citation>
    <scope>NUCLEOTIDE SEQUENCE [LARGE SCALE GENOMIC DNA]</scope>
    <source>
        <strain evidence="9">ATCC BAA-594 / HTCC2503 / KCTC 12087</strain>
    </source>
</reference>
<dbReference type="Gene3D" id="3.10.20.30">
    <property type="match status" value="1"/>
</dbReference>
<evidence type="ECO:0000256" key="5">
    <source>
        <dbReference type="ARBA" id="ARBA00023004"/>
    </source>
</evidence>
<dbReference type="PANTHER" id="PTHR45444:SF3">
    <property type="entry name" value="XANTHINE DEHYDROGENASE"/>
    <property type="match status" value="1"/>
</dbReference>
<reference evidence="8 9" key="2">
    <citation type="journal article" date="2011" name="J. Bacteriol.">
        <title>Complete genome sequence of strain HTCC2503T of Parvularcula bermudensis, the type species of the order "Parvularculales" in the class Alphaproteobacteria.</title>
        <authorList>
            <person name="Oh H.M."/>
            <person name="Kang I."/>
            <person name="Vergin K.L."/>
            <person name="Kang D."/>
            <person name="Rhee K.H."/>
            <person name="Giovannoni S.J."/>
            <person name="Cho J.C."/>
        </authorList>
    </citation>
    <scope>NUCLEOTIDE SEQUENCE [LARGE SCALE GENOMIC DNA]</scope>
    <source>
        <strain evidence="9">ATCC BAA-594 / HTCC2503 / KCTC 12087</strain>
    </source>
</reference>
<dbReference type="Pfam" id="PF01799">
    <property type="entry name" value="Fer2_2"/>
    <property type="match status" value="1"/>
</dbReference>
<dbReference type="Pfam" id="PF03450">
    <property type="entry name" value="CO_deh_flav_C"/>
    <property type="match status" value="1"/>
</dbReference>
<dbReference type="EMBL" id="CP002156">
    <property type="protein sequence ID" value="ADM10357.1"/>
    <property type="molecule type" value="Genomic_DNA"/>
</dbReference>
<dbReference type="SMART" id="SM01092">
    <property type="entry name" value="CO_deh_flav_C"/>
    <property type="match status" value="1"/>
</dbReference>
<dbReference type="SUPFAM" id="SSF55447">
    <property type="entry name" value="CO dehydrogenase flavoprotein C-terminal domain-like"/>
    <property type="match status" value="1"/>
</dbReference>
<dbReference type="RefSeq" id="WP_013301331.1">
    <property type="nucleotide sequence ID" value="NC_014414.1"/>
</dbReference>
<keyword evidence="1" id="KW-0285">Flavoprotein</keyword>
<dbReference type="PROSITE" id="PS51387">
    <property type="entry name" value="FAD_PCMH"/>
    <property type="match status" value="1"/>
</dbReference>
<proteinExistence type="predicted"/>
<dbReference type="Pfam" id="PF00941">
    <property type="entry name" value="FAD_binding_5"/>
    <property type="match status" value="1"/>
</dbReference>
<dbReference type="GO" id="GO:0051537">
    <property type="term" value="F:2 iron, 2 sulfur cluster binding"/>
    <property type="evidence" value="ECO:0007669"/>
    <property type="project" value="InterPro"/>
</dbReference>
<dbReference type="KEGG" id="pbr:PB2503_11559"/>
<keyword evidence="3" id="KW-0274">FAD</keyword>
<dbReference type="PROSITE" id="PS00197">
    <property type="entry name" value="2FE2S_FER_1"/>
    <property type="match status" value="1"/>
</dbReference>
<gene>
    <name evidence="8" type="ordered locus">PB2503_11559</name>
</gene>
<feature type="domain" description="2Fe-2S ferredoxin-type" evidence="6">
    <location>
        <begin position="10"/>
        <end position="95"/>
    </location>
</feature>
<dbReference type="Gene3D" id="1.10.150.120">
    <property type="entry name" value="[2Fe-2S]-binding domain"/>
    <property type="match status" value="1"/>
</dbReference>
<evidence type="ECO:0008006" key="10">
    <source>
        <dbReference type="Google" id="ProtNLM"/>
    </source>
</evidence>
<evidence type="ECO:0000313" key="8">
    <source>
        <dbReference type="EMBL" id="ADM10357.1"/>
    </source>
</evidence>
<evidence type="ECO:0000256" key="2">
    <source>
        <dbReference type="ARBA" id="ARBA00022723"/>
    </source>
</evidence>
<protein>
    <recommendedName>
        <fullName evidence="10">Xanthine dehydrogenase</fullName>
    </recommendedName>
</protein>
<keyword evidence="5" id="KW-0408">Iron</keyword>
<dbReference type="PROSITE" id="PS51085">
    <property type="entry name" value="2FE2S_FER_2"/>
    <property type="match status" value="1"/>
</dbReference>
<dbReference type="InterPro" id="IPR014307">
    <property type="entry name" value="Xanthine_DH_ssu"/>
</dbReference>
<dbReference type="OrthoDB" id="9792018at2"/>
<dbReference type="SUPFAM" id="SSF56176">
    <property type="entry name" value="FAD-binding/transporter-associated domain-like"/>
    <property type="match status" value="1"/>
</dbReference>
<dbReference type="Gene3D" id="3.30.43.10">
    <property type="entry name" value="Uridine Diphospho-n-acetylenolpyruvylglucosamine Reductase, domain 2"/>
    <property type="match status" value="1"/>
</dbReference>
<sequence>MVDQSDTSDDRVRFVLNGEVRSIARPDPTSSLLSWLRYDARLTGTKEGCAEGDCGACTVVVGERRRGKIRYRALNACTLFLPMVDGREVITVEALSTGERLHPVQQAMVTCHGSQCGFCTPGFVMSLFARYEGKDDCMSGDLNDCLAGNLCRCTGYGPIQQAGDMMTSLPAEGLKIDEEAAHRRLDSLARTSPLAYRYDEPATATTKHFFAPKSLAALLSLKATYPNATLVAGATDVALWVNKDFRVLIEIISVNDVEELRSVTEDDTVLTIGAGVRYTDALGPLVALYPAFGRFLSRLGATQVRNSGTIGGNIANGSPIGDSPPALIALGATLVLASSSGERRLPLEEFFLDYGKQDLRPDEIVKAIIVPKRSPDQLVAFRKISKRFDQDISAVCGAFSLHVSEGIIRSARVAFGGMAATPRRAHGCEAALAGARLSMEGIAPALRALTKDFTPLSDLRATAAYRQAAAQALLAAMMREVDASTAPIDLYDIPPIAVEATNA</sequence>
<dbReference type="PIRSF" id="PIRSF036557">
    <property type="entry name" value="XdhA_RC"/>
    <property type="match status" value="1"/>
</dbReference>
<dbReference type="SUPFAM" id="SSF47741">
    <property type="entry name" value="CO dehydrogenase ISP C-domain like"/>
    <property type="match status" value="1"/>
</dbReference>
<dbReference type="NCBIfam" id="TIGR02963">
    <property type="entry name" value="xanthine_xdhA"/>
    <property type="match status" value="1"/>
</dbReference>
<dbReference type="InterPro" id="IPR036884">
    <property type="entry name" value="2Fe-2S-bd_dom_sf"/>
</dbReference>
<dbReference type="STRING" id="314260.PB2503_11559"/>
<dbReference type="InterPro" id="IPR002888">
    <property type="entry name" value="2Fe-2S-bd"/>
</dbReference>
<evidence type="ECO:0000256" key="3">
    <source>
        <dbReference type="ARBA" id="ARBA00022827"/>
    </source>
</evidence>
<dbReference type="InterPro" id="IPR006058">
    <property type="entry name" value="2Fe2S_fd_BS"/>
</dbReference>
<organism evidence="8 9">
    <name type="scientific">Parvularcula bermudensis (strain ATCC BAA-594 / HTCC2503 / KCTC 12087)</name>
    <dbReference type="NCBI Taxonomy" id="314260"/>
    <lineage>
        <taxon>Bacteria</taxon>
        <taxon>Pseudomonadati</taxon>
        <taxon>Pseudomonadota</taxon>
        <taxon>Alphaproteobacteria</taxon>
        <taxon>Parvularculales</taxon>
        <taxon>Parvularculaceae</taxon>
        <taxon>Parvularcula</taxon>
    </lineage>
</organism>
<dbReference type="GO" id="GO:0005506">
    <property type="term" value="F:iron ion binding"/>
    <property type="evidence" value="ECO:0007669"/>
    <property type="project" value="InterPro"/>
</dbReference>
<feature type="domain" description="FAD-binding PCMH-type" evidence="7">
    <location>
        <begin position="202"/>
        <end position="375"/>
    </location>
</feature>
<dbReference type="InterPro" id="IPR002346">
    <property type="entry name" value="Mopterin_DH_FAD-bd"/>
</dbReference>
<dbReference type="HOGENOM" id="CLU_001681_9_0_5"/>
<dbReference type="InterPro" id="IPR036683">
    <property type="entry name" value="CO_DH_flav_C_dom_sf"/>
</dbReference>
<evidence type="ECO:0000256" key="4">
    <source>
        <dbReference type="ARBA" id="ARBA00023002"/>
    </source>
</evidence>
<dbReference type="Proteomes" id="UP000001302">
    <property type="component" value="Chromosome"/>
</dbReference>
<keyword evidence="4" id="KW-0560">Oxidoreductase</keyword>
<dbReference type="InterPro" id="IPR016208">
    <property type="entry name" value="Ald_Oxase/xanthine_DH-like"/>
</dbReference>
<evidence type="ECO:0000259" key="6">
    <source>
        <dbReference type="PROSITE" id="PS51085"/>
    </source>
</evidence>
<dbReference type="Gene3D" id="3.30.390.50">
    <property type="entry name" value="CO dehydrogenase flavoprotein, C-terminal domain"/>
    <property type="match status" value="1"/>
</dbReference>
<dbReference type="AlphaFoldDB" id="E0TCX4"/>
<dbReference type="InterPro" id="IPR016167">
    <property type="entry name" value="FAD-bd_PCMH_sub1"/>
</dbReference>
<accession>E0TCX4</accession>
<dbReference type="InterPro" id="IPR012675">
    <property type="entry name" value="Beta-grasp_dom_sf"/>
</dbReference>
<evidence type="ECO:0000313" key="9">
    <source>
        <dbReference type="Proteomes" id="UP000001302"/>
    </source>
</evidence>
<dbReference type="InterPro" id="IPR005107">
    <property type="entry name" value="CO_DH_flav_C"/>
</dbReference>
<dbReference type="InterPro" id="IPR016166">
    <property type="entry name" value="FAD-bd_PCMH"/>
</dbReference>
<dbReference type="InterPro" id="IPR012175">
    <property type="entry name" value="Xanth_DH_ssu_bac"/>
</dbReference>
<name>E0TCX4_PARBH</name>
<dbReference type="GO" id="GO:0071949">
    <property type="term" value="F:FAD binding"/>
    <property type="evidence" value="ECO:0007669"/>
    <property type="project" value="InterPro"/>
</dbReference>
<keyword evidence="9" id="KW-1185">Reference proteome</keyword>
<evidence type="ECO:0000259" key="7">
    <source>
        <dbReference type="PROSITE" id="PS51387"/>
    </source>
</evidence>
<dbReference type="InterPro" id="IPR001041">
    <property type="entry name" value="2Fe-2S_ferredoxin-type"/>
</dbReference>
<dbReference type="eggNOG" id="COG4630">
    <property type="taxonomic scope" value="Bacteria"/>
</dbReference>
<dbReference type="InterPro" id="IPR036010">
    <property type="entry name" value="2Fe-2S_ferredoxin-like_sf"/>
</dbReference>
<dbReference type="GO" id="GO:0004854">
    <property type="term" value="F:xanthine dehydrogenase activity"/>
    <property type="evidence" value="ECO:0007669"/>
    <property type="project" value="InterPro"/>
</dbReference>
<dbReference type="InterPro" id="IPR016169">
    <property type="entry name" value="FAD-bd_PCMH_sub2"/>
</dbReference>
<dbReference type="PANTHER" id="PTHR45444">
    <property type="entry name" value="XANTHINE DEHYDROGENASE"/>
    <property type="match status" value="1"/>
</dbReference>
<dbReference type="Pfam" id="PF00111">
    <property type="entry name" value="Fer2"/>
    <property type="match status" value="1"/>
</dbReference>
<keyword evidence="2" id="KW-0479">Metal-binding</keyword>
<dbReference type="Gene3D" id="3.30.465.10">
    <property type="match status" value="1"/>
</dbReference>